<proteinExistence type="inferred from homology"/>
<dbReference type="Gene3D" id="3.40.190.10">
    <property type="entry name" value="Periplasmic binding protein-like II"/>
    <property type="match status" value="1"/>
</dbReference>
<comment type="similarity">
    <text evidence="1">Belongs to the UPF0065 (bug) family.</text>
</comment>
<keyword evidence="4" id="KW-1185">Reference proteome</keyword>
<organism evidence="3 4">
    <name type="scientific">Neoroseomonas alkaliterrae</name>
    <dbReference type="NCBI Taxonomy" id="1452450"/>
    <lineage>
        <taxon>Bacteria</taxon>
        <taxon>Pseudomonadati</taxon>
        <taxon>Pseudomonadota</taxon>
        <taxon>Alphaproteobacteria</taxon>
        <taxon>Acetobacterales</taxon>
        <taxon>Acetobacteraceae</taxon>
        <taxon>Neoroseomonas</taxon>
    </lineage>
</organism>
<feature type="signal peptide" evidence="2">
    <location>
        <begin position="1"/>
        <end position="24"/>
    </location>
</feature>
<name>A0A840XQU0_9PROT</name>
<protein>
    <submittedName>
        <fullName evidence="3">Tripartite-type tricarboxylate transporter receptor subunit TctC</fullName>
    </submittedName>
</protein>
<feature type="chain" id="PRO_5032829233" evidence="2">
    <location>
        <begin position="25"/>
        <end position="324"/>
    </location>
</feature>
<dbReference type="PANTHER" id="PTHR42928:SF5">
    <property type="entry name" value="BLR1237 PROTEIN"/>
    <property type="match status" value="1"/>
</dbReference>
<dbReference type="Pfam" id="PF03401">
    <property type="entry name" value="TctC"/>
    <property type="match status" value="1"/>
</dbReference>
<evidence type="ECO:0000256" key="1">
    <source>
        <dbReference type="ARBA" id="ARBA00006987"/>
    </source>
</evidence>
<reference evidence="3 4" key="1">
    <citation type="submission" date="2020-08" db="EMBL/GenBank/DDBJ databases">
        <title>Genomic Encyclopedia of Type Strains, Phase IV (KMG-IV): sequencing the most valuable type-strain genomes for metagenomic binning, comparative biology and taxonomic classification.</title>
        <authorList>
            <person name="Goeker M."/>
        </authorList>
    </citation>
    <scope>NUCLEOTIDE SEQUENCE [LARGE SCALE GENOMIC DNA]</scope>
    <source>
        <strain evidence="3 4">DSM 25895</strain>
    </source>
</reference>
<accession>A0A840XQU0</accession>
<comment type="caution">
    <text evidence="3">The sequence shown here is derived from an EMBL/GenBank/DDBJ whole genome shotgun (WGS) entry which is preliminary data.</text>
</comment>
<dbReference type="RefSeq" id="WP_184482233.1">
    <property type="nucleotide sequence ID" value="NZ_JAAEDJ010000001.1"/>
</dbReference>
<sequence>MKRRHLLAAGATAGIGMLAVPAIAQGDRRAIRMVVPYPPGGASDIIARLIAPPMGEALGQTVVVENRSGANGAIAAEMVARSAPDGLTLLMGNAGPNALNQALRGDRLPYDSVRDFTPISLVSSVPMLIAVHPSFAPTNVQQLIAYARANPGQVNYGTGGVGSMPHLSMAQLGSMTGVDWVHVGFRGGAANMTAVIGAQIMVAADTAPLVLPHVREGRLRGLAVTSLTRMPQAPDLPTVAEQGFPGFEATSWSGVIGPARLPEAEVARLHAAVVRAMTNPEVQATLQRQGIEPRTSTPAEFAAHVASEVRRWSEVVRVANIQAE</sequence>
<dbReference type="AlphaFoldDB" id="A0A840XQU0"/>
<dbReference type="Gene3D" id="3.40.190.150">
    <property type="entry name" value="Bordetella uptake gene, domain 1"/>
    <property type="match status" value="1"/>
</dbReference>
<keyword evidence="3" id="KW-0675">Receptor</keyword>
<gene>
    <name evidence="3" type="ORF">FHS88_001175</name>
</gene>
<dbReference type="InterPro" id="IPR005064">
    <property type="entry name" value="BUG"/>
</dbReference>
<evidence type="ECO:0000313" key="4">
    <source>
        <dbReference type="Proteomes" id="UP000562254"/>
    </source>
</evidence>
<dbReference type="CDD" id="cd13578">
    <property type="entry name" value="PBP2_Bug27"/>
    <property type="match status" value="1"/>
</dbReference>
<dbReference type="SUPFAM" id="SSF53850">
    <property type="entry name" value="Periplasmic binding protein-like II"/>
    <property type="match status" value="1"/>
</dbReference>
<dbReference type="PANTHER" id="PTHR42928">
    <property type="entry name" value="TRICARBOXYLATE-BINDING PROTEIN"/>
    <property type="match status" value="1"/>
</dbReference>
<dbReference type="InterPro" id="IPR042100">
    <property type="entry name" value="Bug_dom1"/>
</dbReference>
<dbReference type="PIRSF" id="PIRSF017082">
    <property type="entry name" value="YflP"/>
    <property type="match status" value="1"/>
</dbReference>
<evidence type="ECO:0000256" key="2">
    <source>
        <dbReference type="SAM" id="SignalP"/>
    </source>
</evidence>
<dbReference type="EMBL" id="JACIJE010000002">
    <property type="protein sequence ID" value="MBB5689059.1"/>
    <property type="molecule type" value="Genomic_DNA"/>
</dbReference>
<keyword evidence="2" id="KW-0732">Signal</keyword>
<dbReference type="Proteomes" id="UP000562254">
    <property type="component" value="Unassembled WGS sequence"/>
</dbReference>
<evidence type="ECO:0000313" key="3">
    <source>
        <dbReference type="EMBL" id="MBB5689059.1"/>
    </source>
</evidence>